<comment type="catalytic activity">
    <reaction evidence="16">
        <text>2 (2R)-3-phosphoglycerate + 2 H(+) = D-ribulose 1,5-bisphosphate + CO2 + H2O</text>
        <dbReference type="Rhea" id="RHEA:23124"/>
        <dbReference type="ChEBI" id="CHEBI:15377"/>
        <dbReference type="ChEBI" id="CHEBI:15378"/>
        <dbReference type="ChEBI" id="CHEBI:16526"/>
        <dbReference type="ChEBI" id="CHEBI:57870"/>
        <dbReference type="ChEBI" id="CHEBI:58272"/>
        <dbReference type="EC" id="4.1.1.39"/>
    </reaction>
</comment>
<dbReference type="InterPro" id="IPR033966">
    <property type="entry name" value="RuBisCO"/>
</dbReference>
<evidence type="ECO:0000256" key="2">
    <source>
        <dbReference type="ARBA" id="ARBA00006204"/>
    </source>
</evidence>
<dbReference type="GO" id="GO:0004497">
    <property type="term" value="F:monooxygenase activity"/>
    <property type="evidence" value="ECO:0007669"/>
    <property type="project" value="UniProtKB-KW"/>
</dbReference>
<dbReference type="EMBL" id="BTGU01000002">
    <property type="protein sequence ID" value="GMN29419.1"/>
    <property type="molecule type" value="Genomic_DNA"/>
</dbReference>
<evidence type="ECO:0000256" key="7">
    <source>
        <dbReference type="ARBA" id="ARBA00022531"/>
    </source>
</evidence>
<evidence type="ECO:0000256" key="13">
    <source>
        <dbReference type="ARBA" id="ARBA00023239"/>
    </source>
</evidence>
<keyword evidence="11" id="KW-0503">Monooxygenase</keyword>
<evidence type="ECO:0000256" key="10">
    <source>
        <dbReference type="ARBA" id="ARBA00023002"/>
    </source>
</evidence>
<evidence type="ECO:0000256" key="17">
    <source>
        <dbReference type="SAM" id="MobiDB-lite"/>
    </source>
</evidence>
<comment type="caution">
    <text evidence="19">The sequence shown here is derived from an EMBL/GenBank/DDBJ whole genome shotgun (WGS) entry which is preliminary data.</text>
</comment>
<evidence type="ECO:0000256" key="4">
    <source>
        <dbReference type="ARBA" id="ARBA00017725"/>
    </source>
</evidence>
<dbReference type="EC" id="4.1.1.39" evidence="3"/>
<keyword evidence="5" id="KW-0488">Methylation</keyword>
<dbReference type="PANTHER" id="PTHR42704:SF15">
    <property type="entry name" value="RIBULOSE BISPHOSPHATE CARBOXYLASE LARGE CHAIN"/>
    <property type="match status" value="1"/>
</dbReference>
<keyword evidence="6" id="KW-0150">Chloroplast</keyword>
<gene>
    <name evidence="19" type="ORF">TIFTF001_002413</name>
</gene>
<comment type="catalytic activity">
    <reaction evidence="15">
        <text>D-ribulose 1,5-bisphosphate + O2 = 2-phosphoglycolate + (2R)-3-phosphoglycerate + 2 H(+)</text>
        <dbReference type="Rhea" id="RHEA:36631"/>
        <dbReference type="ChEBI" id="CHEBI:15378"/>
        <dbReference type="ChEBI" id="CHEBI:15379"/>
        <dbReference type="ChEBI" id="CHEBI:57870"/>
        <dbReference type="ChEBI" id="CHEBI:58033"/>
        <dbReference type="ChEBI" id="CHEBI:58272"/>
    </reaction>
</comment>
<evidence type="ECO:0000313" key="19">
    <source>
        <dbReference type="EMBL" id="GMN29419.1"/>
    </source>
</evidence>
<evidence type="ECO:0000256" key="6">
    <source>
        <dbReference type="ARBA" id="ARBA00022528"/>
    </source>
</evidence>
<evidence type="ECO:0000256" key="12">
    <source>
        <dbReference type="ARBA" id="ARBA00023238"/>
    </source>
</evidence>
<dbReference type="Gene3D" id="3.30.70.150">
    <property type="entry name" value="RuBisCO large subunit, N-terminal domain"/>
    <property type="match status" value="1"/>
</dbReference>
<dbReference type="InterPro" id="IPR017443">
    <property type="entry name" value="RuBisCO_lsu_fd_N"/>
</dbReference>
<comment type="similarity">
    <text evidence="2">Belongs to the RuBisCO large chain family. Type I subfamily.</text>
</comment>
<evidence type="ECO:0000256" key="8">
    <source>
        <dbReference type="ARBA" id="ARBA00022567"/>
    </source>
</evidence>
<feature type="region of interest" description="Disordered" evidence="17">
    <location>
        <begin position="144"/>
        <end position="165"/>
    </location>
</feature>
<evidence type="ECO:0000256" key="1">
    <source>
        <dbReference type="ARBA" id="ARBA00004229"/>
    </source>
</evidence>
<protein>
    <recommendedName>
        <fullName evidence="4">Ribulose bisphosphate carboxylase large chain</fullName>
        <ecNumber evidence="3">4.1.1.39</ecNumber>
    </recommendedName>
</protein>
<proteinExistence type="inferred from homology"/>
<evidence type="ECO:0000256" key="15">
    <source>
        <dbReference type="ARBA" id="ARBA00048059"/>
    </source>
</evidence>
<dbReference type="GO" id="GO:0009853">
    <property type="term" value="P:photorespiration"/>
    <property type="evidence" value="ECO:0007669"/>
    <property type="project" value="UniProtKB-KW"/>
</dbReference>
<name>A0AA87ZAV3_FICCA</name>
<dbReference type="GO" id="GO:0009507">
    <property type="term" value="C:chloroplast"/>
    <property type="evidence" value="ECO:0007669"/>
    <property type="project" value="UniProtKB-SubCell"/>
</dbReference>
<dbReference type="GO" id="GO:0016984">
    <property type="term" value="F:ribulose-bisphosphate carboxylase activity"/>
    <property type="evidence" value="ECO:0007669"/>
    <property type="project" value="UniProtKB-EC"/>
</dbReference>
<keyword evidence="14" id="KW-0120">Carbon dioxide fixation</keyword>
<feature type="domain" description="Ribulose bisphosphate carboxylase large subunit ferrodoxin-like N-terminal" evidence="18">
    <location>
        <begin position="82"/>
        <end position="150"/>
    </location>
</feature>
<accession>A0AA87ZAV3</accession>
<reference evidence="19" key="1">
    <citation type="submission" date="2023-07" db="EMBL/GenBank/DDBJ databases">
        <title>draft genome sequence of fig (Ficus carica).</title>
        <authorList>
            <person name="Takahashi T."/>
            <person name="Nishimura K."/>
        </authorList>
    </citation>
    <scope>NUCLEOTIDE SEQUENCE</scope>
</reference>
<evidence type="ECO:0000313" key="20">
    <source>
        <dbReference type="Proteomes" id="UP001187192"/>
    </source>
</evidence>
<keyword evidence="12" id="KW-0601">Photorespiration</keyword>
<dbReference type="Pfam" id="PF02788">
    <property type="entry name" value="RuBisCO_large_N"/>
    <property type="match status" value="1"/>
</dbReference>
<dbReference type="SUPFAM" id="SSF54966">
    <property type="entry name" value="RuBisCO, large subunit, small (N-terminal) domain"/>
    <property type="match status" value="1"/>
</dbReference>
<evidence type="ECO:0000256" key="5">
    <source>
        <dbReference type="ARBA" id="ARBA00022481"/>
    </source>
</evidence>
<evidence type="ECO:0000256" key="3">
    <source>
        <dbReference type="ARBA" id="ARBA00012287"/>
    </source>
</evidence>
<dbReference type="AlphaFoldDB" id="A0AA87ZAV3"/>
<evidence type="ECO:0000259" key="18">
    <source>
        <dbReference type="Pfam" id="PF02788"/>
    </source>
</evidence>
<dbReference type="GO" id="GO:0019253">
    <property type="term" value="P:reductive pentose-phosphate cycle"/>
    <property type="evidence" value="ECO:0007669"/>
    <property type="project" value="UniProtKB-KW"/>
</dbReference>
<dbReference type="PANTHER" id="PTHR42704">
    <property type="entry name" value="RIBULOSE BISPHOSPHATE CARBOXYLASE"/>
    <property type="match status" value="1"/>
</dbReference>
<keyword evidence="8" id="KW-0113">Calvin cycle</keyword>
<keyword evidence="7" id="KW-0602">Photosynthesis</keyword>
<keyword evidence="10" id="KW-0560">Oxidoreductase</keyword>
<comment type="subcellular location">
    <subcellularLocation>
        <location evidence="1">Plastid</location>
        <location evidence="1">Chloroplast</location>
    </subcellularLocation>
</comment>
<keyword evidence="13" id="KW-0456">Lyase</keyword>
<evidence type="ECO:0000256" key="9">
    <source>
        <dbReference type="ARBA" id="ARBA00022640"/>
    </source>
</evidence>
<evidence type="ECO:0000256" key="11">
    <source>
        <dbReference type="ARBA" id="ARBA00023033"/>
    </source>
</evidence>
<keyword evidence="9" id="KW-0934">Plastid</keyword>
<dbReference type="Proteomes" id="UP001187192">
    <property type="component" value="Unassembled WGS sequence"/>
</dbReference>
<evidence type="ECO:0000256" key="14">
    <source>
        <dbReference type="ARBA" id="ARBA00023300"/>
    </source>
</evidence>
<evidence type="ECO:0000256" key="16">
    <source>
        <dbReference type="ARBA" id="ARBA00049469"/>
    </source>
</evidence>
<organism evidence="19 20">
    <name type="scientific">Ficus carica</name>
    <name type="common">Common fig</name>
    <dbReference type="NCBI Taxonomy" id="3494"/>
    <lineage>
        <taxon>Eukaryota</taxon>
        <taxon>Viridiplantae</taxon>
        <taxon>Streptophyta</taxon>
        <taxon>Embryophyta</taxon>
        <taxon>Tracheophyta</taxon>
        <taxon>Spermatophyta</taxon>
        <taxon>Magnoliopsida</taxon>
        <taxon>eudicotyledons</taxon>
        <taxon>Gunneridae</taxon>
        <taxon>Pentapetalae</taxon>
        <taxon>rosids</taxon>
        <taxon>fabids</taxon>
        <taxon>Rosales</taxon>
        <taxon>Moraceae</taxon>
        <taxon>Ficeae</taxon>
        <taxon>Ficus</taxon>
    </lineage>
</organism>
<sequence length="165" mass="17937">MFSLGFVEILGLHLPSSKSHGETRSLNAKEAGSLGAGRQLLLVVLPWRLLNKTFREGLMSPQTETKASVGFKAGVKDYNLTYYTPEYEVKDSDILAAFRVTPQPGVPPEEAAAAVAAVSSTGTWTTFSVMRCLTAEDLDRKVASIDNSEVTKDVEQQSTSPKKEK</sequence>
<keyword evidence="20" id="KW-1185">Reference proteome</keyword>
<dbReference type="InterPro" id="IPR036422">
    <property type="entry name" value="RuBisCO_lsu_N_sf"/>
</dbReference>